<evidence type="ECO:0000256" key="1">
    <source>
        <dbReference type="SAM" id="Phobius"/>
    </source>
</evidence>
<feature type="transmembrane region" description="Helical" evidence="1">
    <location>
        <begin position="253"/>
        <end position="278"/>
    </location>
</feature>
<dbReference type="Proteomes" id="UP000596742">
    <property type="component" value="Unassembled WGS sequence"/>
</dbReference>
<evidence type="ECO:0000313" key="2">
    <source>
        <dbReference type="EMBL" id="VDI10945.1"/>
    </source>
</evidence>
<evidence type="ECO:0008006" key="4">
    <source>
        <dbReference type="Google" id="ProtNLM"/>
    </source>
</evidence>
<comment type="caution">
    <text evidence="2">The sequence shown here is derived from an EMBL/GenBank/DDBJ whole genome shotgun (WGS) entry which is preliminary data.</text>
</comment>
<evidence type="ECO:0000313" key="3">
    <source>
        <dbReference type="Proteomes" id="UP000596742"/>
    </source>
</evidence>
<accession>A0A8B6CY89</accession>
<keyword evidence="1" id="KW-0472">Membrane</keyword>
<dbReference type="OrthoDB" id="6124092at2759"/>
<sequence length="299" mass="34117">MRLFAFFCSGFLATVNIQITNIILVVQNQATLAAAVQWKRETNPVLFGQNVTLTCMVDRKEGCDITATRRWDAGPDRNTLLLNGHSTNSSKYNEISTEPCENFSMVIMKFDPHDVNWEYWCSFGFETSRQMLMLDDRNFIGKPAMPDIYSSLGNDKQREIHLKIRFYKVYPNPKCKMKIGDTSWEPVTLTSHPTGVLYNSSVHYKTTFPKIQCHNNVTVVCSLLSYTILQLNKRLNCTAEDVSRETNYTMQMVIIPVSISVAFIIIMIIGCVCFILILKNSKDSPYHKSNIEEMCSLNG</sequence>
<dbReference type="EMBL" id="UYJE01002458">
    <property type="protein sequence ID" value="VDI10945.1"/>
    <property type="molecule type" value="Genomic_DNA"/>
</dbReference>
<dbReference type="EMBL" id="UYJE01002458">
    <property type="protein sequence ID" value="VDI10946.1"/>
    <property type="molecule type" value="Genomic_DNA"/>
</dbReference>
<proteinExistence type="predicted"/>
<keyword evidence="1" id="KW-0812">Transmembrane</keyword>
<protein>
    <recommendedName>
        <fullName evidence="4">Ig-like domain-containing protein</fullName>
    </recommendedName>
</protein>
<reference evidence="2" key="1">
    <citation type="submission" date="2018-11" db="EMBL/GenBank/DDBJ databases">
        <authorList>
            <person name="Alioto T."/>
            <person name="Alioto T."/>
        </authorList>
    </citation>
    <scope>NUCLEOTIDE SEQUENCE</scope>
</reference>
<keyword evidence="1" id="KW-1133">Transmembrane helix</keyword>
<name>A0A8B6CY89_MYTGA</name>
<dbReference type="AlphaFoldDB" id="A0A8B6CY89"/>
<gene>
    <name evidence="2" type="ORF">MGAL_10B042989</name>
</gene>
<keyword evidence="3" id="KW-1185">Reference proteome</keyword>
<organism evidence="2 3">
    <name type="scientific">Mytilus galloprovincialis</name>
    <name type="common">Mediterranean mussel</name>
    <dbReference type="NCBI Taxonomy" id="29158"/>
    <lineage>
        <taxon>Eukaryota</taxon>
        <taxon>Metazoa</taxon>
        <taxon>Spiralia</taxon>
        <taxon>Lophotrochozoa</taxon>
        <taxon>Mollusca</taxon>
        <taxon>Bivalvia</taxon>
        <taxon>Autobranchia</taxon>
        <taxon>Pteriomorphia</taxon>
        <taxon>Mytilida</taxon>
        <taxon>Mytiloidea</taxon>
        <taxon>Mytilidae</taxon>
        <taxon>Mytilinae</taxon>
        <taxon>Mytilus</taxon>
    </lineage>
</organism>